<reference evidence="2 3" key="1">
    <citation type="journal article" date="2011" name="Science">
        <title>Comparative functional genomics of the fission yeasts.</title>
        <authorList>
            <person name="Rhind N."/>
            <person name="Chen Z."/>
            <person name="Yassour M."/>
            <person name="Thompson D.A."/>
            <person name="Haas B.J."/>
            <person name="Habib N."/>
            <person name="Wapinski I."/>
            <person name="Roy S."/>
            <person name="Lin M.F."/>
            <person name="Heiman D.I."/>
            <person name="Young S.K."/>
            <person name="Furuya K."/>
            <person name="Guo Y."/>
            <person name="Pidoux A."/>
            <person name="Chen H.M."/>
            <person name="Robbertse B."/>
            <person name="Goldberg J.M."/>
            <person name="Aoki K."/>
            <person name="Bayne E.H."/>
            <person name="Berlin A.M."/>
            <person name="Desjardins C.A."/>
            <person name="Dobbs E."/>
            <person name="Dukaj L."/>
            <person name="Fan L."/>
            <person name="FitzGerald M.G."/>
            <person name="French C."/>
            <person name="Gujja S."/>
            <person name="Hansen K."/>
            <person name="Keifenheim D."/>
            <person name="Levin J.Z."/>
            <person name="Mosher R.A."/>
            <person name="Mueller C.A."/>
            <person name="Pfiffner J."/>
            <person name="Priest M."/>
            <person name="Russ C."/>
            <person name="Smialowska A."/>
            <person name="Swoboda P."/>
            <person name="Sykes S.M."/>
            <person name="Vaughn M."/>
            <person name="Vengrova S."/>
            <person name="Yoder R."/>
            <person name="Zeng Q."/>
            <person name="Allshire R."/>
            <person name="Baulcombe D."/>
            <person name="Birren B.W."/>
            <person name="Brown W."/>
            <person name="Ekwall K."/>
            <person name="Kellis M."/>
            <person name="Leatherwood J."/>
            <person name="Levin H."/>
            <person name="Margalit H."/>
            <person name="Martienssen R."/>
            <person name="Nieduszynski C.A."/>
            <person name="Spatafora J.W."/>
            <person name="Friedman N."/>
            <person name="Dalgaard J.Z."/>
            <person name="Baumann P."/>
            <person name="Niki H."/>
            <person name="Regev A."/>
            <person name="Nusbaum C."/>
        </authorList>
    </citation>
    <scope>NUCLEOTIDE SEQUENCE [LARGE SCALE GENOMIC DNA]</scope>
    <source>
        <strain evidence="3">yFS286</strain>
    </source>
</reference>
<feature type="region of interest" description="Disordered" evidence="1">
    <location>
        <begin position="420"/>
        <end position="498"/>
    </location>
</feature>
<feature type="compositionally biased region" description="Basic residues" evidence="1">
    <location>
        <begin position="450"/>
        <end position="461"/>
    </location>
</feature>
<dbReference type="GeneID" id="25032740"/>
<dbReference type="HOGENOM" id="CLU_436901_0_0_1"/>
<dbReference type="RefSeq" id="XP_013019136.1">
    <property type="nucleotide sequence ID" value="XM_013163682.1"/>
</dbReference>
<sequence>MLLRIRSCEPLTPIQQWIHTAELNLSDKTSTIADLLYSILLFNFGDCKDGRSILVGSGNQAKYALGNELFLQLVKDDFALPISMAYHLFLSDSEILELRILSREEALLRSCEVLALRLSSSTSLETALQNWSKGVQERGNKAHVQVTKAPKQANLIVSSSLPYTTPNGSEFNTKKRDAAAPTTWNDMYTLKKSKVDHSANGEFTVNPLKKNVESQLLTTANQQRPMKSGNSVKSSSSESSESDDSSSESESSSAVSVSVSSDAASVSTTASSSEEDSSESSDSSSDDSTSSSDSSTSDGGSLNSQQLKHHNKKTNDIPKSNTSGFSHSLNTANEMSYFRDSSALHSSNPDTLYSGSTIDGERTTLFDTTNFLKSSPTKRQSSLEQESDIVYKRFGEFGTDSVDANTSDFRSADDKNGIFNNRSFHEFDEDPNSSTSIRPPGSGSSATKSRNLRRKKSRLMKKYGQDVEAMPGDLDLADRPYPSDESKDLSEGQSSHLDSDTIKVEHRYDAVPVSKDAELDVEFPPGSLLRFTIMDLNVNTYTPEISEKSGRVITSNDKEVKIQLDTKHRYKIKYGPDGEIIQGRFGTIPDEQLVEGIVTYGWDLMSDIHKLVQY</sequence>
<keyword evidence="3" id="KW-1185">Reference proteome</keyword>
<evidence type="ECO:0000313" key="2">
    <source>
        <dbReference type="EMBL" id="EPX71836.1"/>
    </source>
</evidence>
<dbReference type="Proteomes" id="UP000016088">
    <property type="component" value="Unassembled WGS sequence"/>
</dbReference>
<dbReference type="AlphaFoldDB" id="S9PRL5"/>
<evidence type="ECO:0000256" key="1">
    <source>
        <dbReference type="SAM" id="MobiDB-lite"/>
    </source>
</evidence>
<feature type="compositionally biased region" description="Low complexity" evidence="1">
    <location>
        <begin position="280"/>
        <end position="298"/>
    </location>
</feature>
<name>S9PRL5_SCHOY</name>
<dbReference type="GO" id="GO:0015030">
    <property type="term" value="C:Cajal body"/>
    <property type="evidence" value="ECO:0007669"/>
    <property type="project" value="EnsemblFungi"/>
</dbReference>
<protein>
    <submittedName>
        <fullName evidence="2">Meiotically upregulated Mug174</fullName>
    </submittedName>
</protein>
<feature type="compositionally biased region" description="Low complexity" evidence="1">
    <location>
        <begin position="248"/>
        <end position="272"/>
    </location>
</feature>
<evidence type="ECO:0000313" key="3">
    <source>
        <dbReference type="Proteomes" id="UP000016088"/>
    </source>
</evidence>
<feature type="compositionally biased region" description="Polar residues" evidence="1">
    <location>
        <begin position="432"/>
        <end position="447"/>
    </location>
</feature>
<feature type="region of interest" description="Disordered" evidence="1">
    <location>
        <begin position="219"/>
        <end position="328"/>
    </location>
</feature>
<feature type="compositionally biased region" description="Polar residues" evidence="1">
    <location>
        <begin position="219"/>
        <end position="233"/>
    </location>
</feature>
<organism evidence="2 3">
    <name type="scientific">Schizosaccharomyces octosporus (strain yFS286)</name>
    <name type="common">Fission yeast</name>
    <name type="synonym">Octosporomyces octosporus</name>
    <dbReference type="NCBI Taxonomy" id="483514"/>
    <lineage>
        <taxon>Eukaryota</taxon>
        <taxon>Fungi</taxon>
        <taxon>Dikarya</taxon>
        <taxon>Ascomycota</taxon>
        <taxon>Taphrinomycotina</taxon>
        <taxon>Schizosaccharomycetes</taxon>
        <taxon>Schizosaccharomycetales</taxon>
        <taxon>Schizosaccharomycetaceae</taxon>
        <taxon>Schizosaccharomyces</taxon>
    </lineage>
</organism>
<feature type="compositionally biased region" description="Polar residues" evidence="1">
    <location>
        <begin position="317"/>
        <end position="328"/>
    </location>
</feature>
<feature type="compositionally biased region" description="Basic and acidic residues" evidence="1">
    <location>
        <begin position="476"/>
        <end position="490"/>
    </location>
</feature>
<dbReference type="EMBL" id="KE503207">
    <property type="protein sequence ID" value="EPX71836.1"/>
    <property type="molecule type" value="Genomic_DNA"/>
</dbReference>
<proteinExistence type="predicted"/>
<dbReference type="OrthoDB" id="5388657at2759"/>
<dbReference type="GO" id="GO:0000387">
    <property type="term" value="P:spliceosomal snRNP assembly"/>
    <property type="evidence" value="ECO:0007669"/>
    <property type="project" value="EnsemblFungi"/>
</dbReference>
<gene>
    <name evidence="2" type="ORF">SOCG_03772</name>
</gene>
<dbReference type="VEuPathDB" id="FungiDB:SOCG_03772"/>
<dbReference type="OMA" id="WIHTAEL"/>
<accession>S9PRL5</accession>